<dbReference type="Gene3D" id="3.30.70.330">
    <property type="match status" value="1"/>
</dbReference>
<dbReference type="Pfam" id="PF00076">
    <property type="entry name" value="RRM_1"/>
    <property type="match status" value="1"/>
</dbReference>
<dbReference type="InterPro" id="IPR038192">
    <property type="entry name" value="CSTF_C_sf"/>
</dbReference>
<dbReference type="InterPro" id="IPR025742">
    <property type="entry name" value="CSTF2_hinge"/>
</dbReference>
<dbReference type="STRING" id="36022.A0A1V2LDP8"/>
<dbReference type="GO" id="GO:0031124">
    <property type="term" value="P:mRNA 3'-end processing"/>
    <property type="evidence" value="ECO:0007669"/>
    <property type="project" value="InterPro"/>
</dbReference>
<protein>
    <submittedName>
        <fullName evidence="6">Protein PTI1</fullName>
    </submittedName>
</protein>
<feature type="domain" description="RRM" evidence="5">
    <location>
        <begin position="30"/>
        <end position="108"/>
    </location>
</feature>
<dbReference type="SMART" id="SM00360">
    <property type="entry name" value="RRM"/>
    <property type="match status" value="1"/>
</dbReference>
<reference evidence="7" key="1">
    <citation type="journal article" date="2017" name="Genome Announc.">
        <title>Genome sequences of Cyberlindnera fabianii 65, Pichia kudriavzevii 129, and Saccharomyces cerevisiae 131 isolated from fermented masau fruits in Zimbabwe.</title>
        <authorList>
            <person name="van Rijswijck I.M.H."/>
            <person name="Derks M.F.L."/>
            <person name="Abee T."/>
            <person name="de Ridder D."/>
            <person name="Smid E.J."/>
        </authorList>
    </citation>
    <scope>NUCLEOTIDE SEQUENCE [LARGE SCALE GENOMIC DNA]</scope>
    <source>
        <strain evidence="7">65</strain>
    </source>
</reference>
<keyword evidence="2" id="KW-0539">Nucleus</keyword>
<dbReference type="Pfam" id="PF14304">
    <property type="entry name" value="CSTF_C"/>
    <property type="match status" value="1"/>
</dbReference>
<dbReference type="Pfam" id="PF14327">
    <property type="entry name" value="CSTF2_hinge"/>
    <property type="match status" value="1"/>
</dbReference>
<dbReference type="CDD" id="cd00590">
    <property type="entry name" value="RRM_SF"/>
    <property type="match status" value="1"/>
</dbReference>
<accession>A0A1V2LDP8</accession>
<name>A0A1V2LDP8_CYBFA</name>
<dbReference type="EMBL" id="MPUK01000001">
    <property type="protein sequence ID" value="ONH70039.1"/>
    <property type="molecule type" value="Genomic_DNA"/>
</dbReference>
<dbReference type="OMA" id="EMGFINY"/>
<proteinExistence type="predicted"/>
<dbReference type="GO" id="GO:0003729">
    <property type="term" value="F:mRNA binding"/>
    <property type="evidence" value="ECO:0007669"/>
    <property type="project" value="TreeGrafter"/>
</dbReference>
<feature type="region of interest" description="Disordered" evidence="4">
    <location>
        <begin position="142"/>
        <end position="175"/>
    </location>
</feature>
<feature type="region of interest" description="Disordered" evidence="4">
    <location>
        <begin position="1"/>
        <end position="23"/>
    </location>
</feature>
<evidence type="ECO:0000313" key="7">
    <source>
        <dbReference type="Proteomes" id="UP000189513"/>
    </source>
</evidence>
<keyword evidence="3" id="KW-0694">RNA-binding</keyword>
<dbReference type="InterPro" id="IPR026896">
    <property type="entry name" value="CSTF_C"/>
</dbReference>
<dbReference type="Gene3D" id="1.25.40.630">
    <property type="match status" value="1"/>
</dbReference>
<dbReference type="Proteomes" id="UP000189513">
    <property type="component" value="Unassembled WGS sequence"/>
</dbReference>
<evidence type="ECO:0000256" key="1">
    <source>
        <dbReference type="ARBA" id="ARBA00004123"/>
    </source>
</evidence>
<gene>
    <name evidence="6" type="ORF">BON22_0643</name>
</gene>
<dbReference type="PROSITE" id="PS50102">
    <property type="entry name" value="RRM"/>
    <property type="match status" value="1"/>
</dbReference>
<comment type="caution">
    <text evidence="6">The sequence shown here is derived from an EMBL/GenBank/DDBJ whole genome shotgun (WGS) entry which is preliminary data.</text>
</comment>
<evidence type="ECO:0000259" key="5">
    <source>
        <dbReference type="PROSITE" id="PS50102"/>
    </source>
</evidence>
<dbReference type="GO" id="GO:0005847">
    <property type="term" value="C:mRNA cleavage and polyadenylation specificity factor complex"/>
    <property type="evidence" value="ECO:0007669"/>
    <property type="project" value="TreeGrafter"/>
</dbReference>
<dbReference type="PANTHER" id="PTHR45735">
    <property type="entry name" value="CLEAVAGE STIMULATION FACTOR SUBUNIT 2"/>
    <property type="match status" value="1"/>
</dbReference>
<keyword evidence="7" id="KW-1185">Reference proteome</keyword>
<dbReference type="PANTHER" id="PTHR45735:SF2">
    <property type="entry name" value="CLEAVAGE STIMULATION FACTOR SUBUNIT 2"/>
    <property type="match status" value="1"/>
</dbReference>
<dbReference type="VEuPathDB" id="FungiDB:BON22_0643"/>
<organism evidence="6 7">
    <name type="scientific">Cyberlindnera fabianii</name>
    <name type="common">Yeast</name>
    <name type="synonym">Hansenula fabianii</name>
    <dbReference type="NCBI Taxonomy" id="36022"/>
    <lineage>
        <taxon>Eukaryota</taxon>
        <taxon>Fungi</taxon>
        <taxon>Dikarya</taxon>
        <taxon>Ascomycota</taxon>
        <taxon>Saccharomycotina</taxon>
        <taxon>Saccharomycetes</taxon>
        <taxon>Phaffomycetales</taxon>
        <taxon>Phaffomycetaceae</taxon>
        <taxon>Cyberlindnera</taxon>
    </lineage>
</organism>
<evidence type="ECO:0000313" key="6">
    <source>
        <dbReference type="EMBL" id="ONH70039.1"/>
    </source>
</evidence>
<dbReference type="InterPro" id="IPR012677">
    <property type="entry name" value="Nucleotide-bd_a/b_plait_sf"/>
</dbReference>
<evidence type="ECO:0000256" key="3">
    <source>
        <dbReference type="PROSITE-ProRule" id="PRU00176"/>
    </source>
</evidence>
<evidence type="ECO:0000256" key="4">
    <source>
        <dbReference type="SAM" id="MobiDB-lite"/>
    </source>
</evidence>
<comment type="subcellular location">
    <subcellularLocation>
        <location evidence="1">Nucleus</location>
    </subcellularLocation>
</comment>
<dbReference type="SUPFAM" id="SSF54928">
    <property type="entry name" value="RNA-binding domain, RBD"/>
    <property type="match status" value="1"/>
</dbReference>
<feature type="compositionally biased region" description="Polar residues" evidence="4">
    <location>
        <begin position="151"/>
        <end position="174"/>
    </location>
</feature>
<dbReference type="Gene3D" id="1.10.20.70">
    <property type="entry name" value="Transcription termination and cleavage factor, C-terminal domain"/>
    <property type="match status" value="1"/>
</dbReference>
<sequence>MSRNAYSFRNRGGSEQPSEKRQKTVHSGSCVIYLGSVPKDWNEEIVRSVVAGSGDIVDIRVRIDPSGRSKNYVFVEYTTPSEARKAMDLLSQVTLGANRKFRVELSKEGLRTGHMDRPPLVLTRDHLPFYVNLPPEMSAAVPLPQQRSDEQQGAMSGTPQPQTAQPISAGTGTVKTEMPIPDVLARATHYLPAYNANAFTAEDKISQNLQGLDPPRLIELIATFKSIIAANPLAAQQALNLSPSIPIAATQALVLMGLIDPNVITAALQVATPKSNLVPTATPVTSYSNAPTPVTAAAQPQPDPRWPSLPAYLGAKLARLPPQEAATIAQVLQLSPEVISTLPAEQRQLVENIRRQYL</sequence>
<evidence type="ECO:0000256" key="2">
    <source>
        <dbReference type="ARBA" id="ARBA00023242"/>
    </source>
</evidence>
<dbReference type="AlphaFoldDB" id="A0A1V2LDP8"/>
<dbReference type="InterPro" id="IPR035979">
    <property type="entry name" value="RBD_domain_sf"/>
</dbReference>
<dbReference type="InterPro" id="IPR000504">
    <property type="entry name" value="RRM_dom"/>
</dbReference>